<reference evidence="2 3" key="1">
    <citation type="submission" date="2016-07" db="EMBL/GenBank/DDBJ databases">
        <title>Comparative genomics of the entomopathogenic fungus Beauveria bassiana.</title>
        <authorList>
            <person name="Valero Jimenez C.A."/>
            <person name="Zwaan B.J."/>
            <person name="Van Kan J.A."/>
            <person name="Takken W."/>
            <person name="Debets A.J."/>
            <person name="Schoustra S.E."/>
            <person name="Koenraadt C.J."/>
        </authorList>
    </citation>
    <scope>NUCLEOTIDE SEQUENCE [LARGE SCALE GENOMIC DNA]</scope>
    <source>
        <strain evidence="2 3">ARSEF 8028</strain>
    </source>
</reference>
<dbReference type="Proteomes" id="UP000237441">
    <property type="component" value="Unassembled WGS sequence"/>
</dbReference>
<name>A0A2S7YDE5_BEABA</name>
<keyword evidence="1" id="KW-1133">Transmembrane helix</keyword>
<evidence type="ECO:0000256" key="1">
    <source>
        <dbReference type="SAM" id="Phobius"/>
    </source>
</evidence>
<protein>
    <submittedName>
        <fullName evidence="2">Uncharacterized protein</fullName>
    </submittedName>
</protein>
<dbReference type="AlphaFoldDB" id="A0A2S7YDE5"/>
<accession>A0A2S7YDE5</accession>
<dbReference type="OrthoDB" id="3642468at2759"/>
<keyword evidence="1" id="KW-0812">Transmembrane</keyword>
<gene>
    <name evidence="2" type="ORF">BB8028_0004g11310</name>
</gene>
<dbReference type="EMBL" id="JRHA01000004">
    <property type="protein sequence ID" value="PQK14201.1"/>
    <property type="molecule type" value="Genomic_DNA"/>
</dbReference>
<feature type="transmembrane region" description="Helical" evidence="1">
    <location>
        <begin position="401"/>
        <end position="423"/>
    </location>
</feature>
<sequence>MPVMNEIYEKLAAAGQLATTAGGSALEFDSHACVCEVYELWVHKDSNAVTPLFHKLDASLIPGWLQNGTSSEAKPLHTVALRLVLVAVQKTGNAKKRTLNISKEVHDQIIKAFGLKLAHEHLKSTVTSVTALPKIKTESNSELCCYSFNHAPKLAAVWSQVRSNDTDVDADVANQCAAIQGIIYVLEDAEVNDSSSKKADKKSSTPGFSPKQVLQGLLGSPFCADLYSSAMTPALLLAMQLGFEIDLTQSRIKVVVSDIEAKTGYHIFENRVAASAHARLSQLATRASGSATKLASIDRKSTSMQKVLLFIIRHLDKDASAAGTAMRDAQHLLRHHVGVLEERLEMQMLDTQYTMKRVDIQINALFNMMMQQDNANGIELAKSSHQIARASYRDSSSMKTLAIVTMFFLPGSFVSAMFSMPMFKWDKADPDSSSIGVGLLPQFGLYWAITLPLTIATFFLYLMWLWYLTRQRDREVGVVPLKSVEGSDCEEGQDAVEERCIERKRRPNDAVGQRSDASKIFAARNFVSNV</sequence>
<evidence type="ECO:0000313" key="3">
    <source>
        <dbReference type="Proteomes" id="UP000237441"/>
    </source>
</evidence>
<organism evidence="2 3">
    <name type="scientific">Beauveria bassiana</name>
    <name type="common">White muscardine disease fungus</name>
    <name type="synonym">Tritirachium shiotae</name>
    <dbReference type="NCBI Taxonomy" id="176275"/>
    <lineage>
        <taxon>Eukaryota</taxon>
        <taxon>Fungi</taxon>
        <taxon>Dikarya</taxon>
        <taxon>Ascomycota</taxon>
        <taxon>Pezizomycotina</taxon>
        <taxon>Sordariomycetes</taxon>
        <taxon>Hypocreomycetidae</taxon>
        <taxon>Hypocreales</taxon>
        <taxon>Cordycipitaceae</taxon>
        <taxon>Beauveria</taxon>
    </lineage>
</organism>
<proteinExistence type="predicted"/>
<feature type="transmembrane region" description="Helical" evidence="1">
    <location>
        <begin position="443"/>
        <end position="467"/>
    </location>
</feature>
<evidence type="ECO:0000313" key="2">
    <source>
        <dbReference type="EMBL" id="PQK14201.1"/>
    </source>
</evidence>
<comment type="caution">
    <text evidence="2">The sequence shown here is derived from an EMBL/GenBank/DDBJ whole genome shotgun (WGS) entry which is preliminary data.</text>
</comment>
<keyword evidence="1" id="KW-0472">Membrane</keyword>
<dbReference type="Gene3D" id="1.20.58.340">
    <property type="entry name" value="Magnesium transport protein CorA, transmembrane region"/>
    <property type="match status" value="1"/>
</dbReference>